<dbReference type="InterPro" id="IPR039532">
    <property type="entry name" value="TetR_C_Firmicutes"/>
</dbReference>
<dbReference type="PANTHER" id="PTHR43479">
    <property type="entry name" value="ACREF/ENVCD OPERON REPRESSOR-RELATED"/>
    <property type="match status" value="1"/>
</dbReference>
<dbReference type="Gene3D" id="1.10.357.10">
    <property type="entry name" value="Tetracycline Repressor, domain 2"/>
    <property type="match status" value="1"/>
</dbReference>
<keyword evidence="2 3" id="KW-0238">DNA-binding</keyword>
<accession>A0A1S2LA60</accession>
<feature type="DNA-binding region" description="H-T-H motif" evidence="3">
    <location>
        <begin position="33"/>
        <end position="52"/>
    </location>
</feature>
<dbReference type="PANTHER" id="PTHR43479:SF7">
    <property type="entry name" value="TETR-FAMILY TRANSCRIPTIONAL REGULATOR"/>
    <property type="match status" value="1"/>
</dbReference>
<keyword evidence="6" id="KW-1185">Reference proteome</keyword>
<proteinExistence type="predicted"/>
<evidence type="ECO:0000256" key="1">
    <source>
        <dbReference type="ARBA" id="ARBA00022491"/>
    </source>
</evidence>
<feature type="domain" description="HTH tetR-type" evidence="4">
    <location>
        <begin position="10"/>
        <end position="70"/>
    </location>
</feature>
<organism evidence="5 6">
    <name type="scientific">Anaerobacillus arseniciselenatis</name>
    <dbReference type="NCBI Taxonomy" id="85682"/>
    <lineage>
        <taxon>Bacteria</taxon>
        <taxon>Bacillati</taxon>
        <taxon>Bacillota</taxon>
        <taxon>Bacilli</taxon>
        <taxon>Bacillales</taxon>
        <taxon>Bacillaceae</taxon>
        <taxon>Anaerobacillus</taxon>
    </lineage>
</organism>
<dbReference type="Proteomes" id="UP000180098">
    <property type="component" value="Unassembled WGS sequence"/>
</dbReference>
<protein>
    <submittedName>
        <fullName evidence="5">TetR family transcriptional regulator</fullName>
    </submittedName>
</protein>
<evidence type="ECO:0000313" key="6">
    <source>
        <dbReference type="Proteomes" id="UP000180098"/>
    </source>
</evidence>
<dbReference type="EMBL" id="MLQQ01000045">
    <property type="protein sequence ID" value="OIJ09372.1"/>
    <property type="molecule type" value="Genomic_DNA"/>
</dbReference>
<dbReference type="InterPro" id="IPR050624">
    <property type="entry name" value="HTH-type_Tx_Regulator"/>
</dbReference>
<dbReference type="AlphaFoldDB" id="A0A1S2LA60"/>
<evidence type="ECO:0000313" key="5">
    <source>
        <dbReference type="EMBL" id="OIJ09372.1"/>
    </source>
</evidence>
<dbReference type="Pfam" id="PF14278">
    <property type="entry name" value="TetR_C_8"/>
    <property type="match status" value="1"/>
</dbReference>
<evidence type="ECO:0000256" key="3">
    <source>
        <dbReference type="PROSITE-ProRule" id="PRU00335"/>
    </source>
</evidence>
<dbReference type="InterPro" id="IPR001647">
    <property type="entry name" value="HTH_TetR"/>
</dbReference>
<evidence type="ECO:0000256" key="2">
    <source>
        <dbReference type="ARBA" id="ARBA00023125"/>
    </source>
</evidence>
<name>A0A1S2LA60_9BACI</name>
<sequence>MSLKLDRRKKYTRNVLKESFMKRMKEKPLSTITITEVCEAADINRSTFYSHYKDLYDLLYQIEDGIIEDMNQTLSAYNYTKDDEAIQMTEKLLQYLAENRESCQILFSEHGDPNFQKKVMVLAHTHLLNSLMADSNNIPFYSEYVSLYIANGSIHIVQHWLKNGVKESPKEMAELITKLANKGLSAFQ</sequence>
<reference evidence="5 6" key="1">
    <citation type="submission" date="2016-10" db="EMBL/GenBank/DDBJ databases">
        <title>Draft genome sequences of four alkaliphilic bacteria belonging to the Anaerobacillus genus.</title>
        <authorList>
            <person name="Bassil N.M."/>
            <person name="Lloyd J.R."/>
        </authorList>
    </citation>
    <scope>NUCLEOTIDE SEQUENCE [LARGE SCALE GENOMIC DNA]</scope>
    <source>
        <strain evidence="5 6">DSM 15340</strain>
    </source>
</reference>
<dbReference type="SUPFAM" id="SSF46689">
    <property type="entry name" value="Homeodomain-like"/>
    <property type="match status" value="1"/>
</dbReference>
<keyword evidence="1" id="KW-0678">Repressor</keyword>
<dbReference type="GO" id="GO:0003677">
    <property type="term" value="F:DNA binding"/>
    <property type="evidence" value="ECO:0007669"/>
    <property type="project" value="UniProtKB-UniRule"/>
</dbReference>
<dbReference type="PROSITE" id="PS50977">
    <property type="entry name" value="HTH_TETR_2"/>
    <property type="match status" value="1"/>
</dbReference>
<dbReference type="OrthoDB" id="9810250at2"/>
<dbReference type="RefSeq" id="WP_071314581.1">
    <property type="nucleotide sequence ID" value="NZ_MLQQ01000045.1"/>
</dbReference>
<evidence type="ECO:0000259" key="4">
    <source>
        <dbReference type="PROSITE" id="PS50977"/>
    </source>
</evidence>
<dbReference type="InterPro" id="IPR009057">
    <property type="entry name" value="Homeodomain-like_sf"/>
</dbReference>
<comment type="caution">
    <text evidence="5">The sequence shown here is derived from an EMBL/GenBank/DDBJ whole genome shotgun (WGS) entry which is preliminary data.</text>
</comment>
<gene>
    <name evidence="5" type="ORF">BKP35_17060</name>
</gene>